<proteinExistence type="inferred from homology"/>
<dbReference type="GO" id="GO:0005576">
    <property type="term" value="C:extracellular region"/>
    <property type="evidence" value="ECO:0007669"/>
    <property type="project" value="TreeGrafter"/>
</dbReference>
<evidence type="ECO:0000256" key="1">
    <source>
        <dbReference type="ARBA" id="ARBA00004752"/>
    </source>
</evidence>
<dbReference type="InterPro" id="IPR002477">
    <property type="entry name" value="Peptidoglycan-bd-like"/>
</dbReference>
<dbReference type="GO" id="GO:0016740">
    <property type="term" value="F:transferase activity"/>
    <property type="evidence" value="ECO:0007669"/>
    <property type="project" value="UniProtKB-KW"/>
</dbReference>
<evidence type="ECO:0000256" key="3">
    <source>
        <dbReference type="ARBA" id="ARBA00022679"/>
    </source>
</evidence>
<dbReference type="Gene3D" id="1.10.101.10">
    <property type="entry name" value="PGBD-like superfamily/PGBD"/>
    <property type="match status" value="1"/>
</dbReference>
<keyword evidence="4 7" id="KW-0133">Cell shape</keyword>
<dbReference type="RefSeq" id="WP_099792004.1">
    <property type="nucleotide sequence ID" value="NZ_JBHLYV010000018.1"/>
</dbReference>
<keyword evidence="6 7" id="KW-0961">Cell wall biogenesis/degradation</keyword>
<dbReference type="InterPro" id="IPR036366">
    <property type="entry name" value="PGBDSf"/>
</dbReference>
<dbReference type="EMBL" id="PDOC01000018">
    <property type="protein sequence ID" value="PIL42925.1"/>
    <property type="molecule type" value="Genomic_DNA"/>
</dbReference>
<protein>
    <submittedName>
        <fullName evidence="10">Murein L,D-transpeptidase</fullName>
    </submittedName>
</protein>
<keyword evidence="8" id="KW-0732">Signal</keyword>
<dbReference type="PANTHER" id="PTHR30582">
    <property type="entry name" value="L,D-TRANSPEPTIDASE"/>
    <property type="match status" value="1"/>
</dbReference>
<feature type="active site" description="Nucleophile" evidence="7">
    <location>
        <position position="318"/>
    </location>
</feature>
<dbReference type="PROSITE" id="PS52029">
    <property type="entry name" value="LD_TPASE"/>
    <property type="match status" value="1"/>
</dbReference>
<dbReference type="CDD" id="cd16913">
    <property type="entry name" value="YkuD_like"/>
    <property type="match status" value="1"/>
</dbReference>
<comment type="caution">
    <text evidence="10">The sequence shown here is derived from an EMBL/GenBank/DDBJ whole genome shotgun (WGS) entry which is preliminary data.</text>
</comment>
<evidence type="ECO:0000259" key="9">
    <source>
        <dbReference type="PROSITE" id="PS52029"/>
    </source>
</evidence>
<dbReference type="SUPFAM" id="SSF141523">
    <property type="entry name" value="L,D-transpeptidase catalytic domain-like"/>
    <property type="match status" value="1"/>
</dbReference>
<evidence type="ECO:0000256" key="7">
    <source>
        <dbReference type="PROSITE-ProRule" id="PRU01373"/>
    </source>
</evidence>
<feature type="active site" description="Proton donor/acceptor" evidence="7">
    <location>
        <position position="302"/>
    </location>
</feature>
<dbReference type="GO" id="GO:0018104">
    <property type="term" value="P:peptidoglycan-protein cross-linking"/>
    <property type="evidence" value="ECO:0007669"/>
    <property type="project" value="TreeGrafter"/>
</dbReference>
<organism evidence="10 11">
    <name type="scientific">Massilia eurypsychrophila</name>
    <dbReference type="NCBI Taxonomy" id="1485217"/>
    <lineage>
        <taxon>Bacteria</taxon>
        <taxon>Pseudomonadati</taxon>
        <taxon>Pseudomonadota</taxon>
        <taxon>Betaproteobacteria</taxon>
        <taxon>Burkholderiales</taxon>
        <taxon>Oxalobacteraceae</taxon>
        <taxon>Telluria group</taxon>
        <taxon>Massilia</taxon>
    </lineage>
</organism>
<feature type="signal peptide" evidence="8">
    <location>
        <begin position="1"/>
        <end position="22"/>
    </location>
</feature>
<dbReference type="GO" id="GO:0071972">
    <property type="term" value="F:peptidoglycan L,D-transpeptidase activity"/>
    <property type="evidence" value="ECO:0007669"/>
    <property type="project" value="TreeGrafter"/>
</dbReference>
<keyword evidence="11" id="KW-1185">Reference proteome</keyword>
<accession>A0A2G8TA54</accession>
<dbReference type="InterPro" id="IPR038063">
    <property type="entry name" value="Transpep_catalytic_dom"/>
</dbReference>
<sequence>MKTAHTVLAACLTAAFSLPAFAAAAAPAAAPGAAAAAPAAAALSLDSVNAAGKSETTGKVAKPGKADILRAQIMLDRAHFSSGEIDGAAGSNLRAAIAGYQSAKGIGSTGAMNTATWAALNADSADALTTYTILDADVAGPFEAIPENMADKAKMSALGYTSAEEALGEKFHASPALLKRLNPGKDLSRAGEQIVVPNVLDTEPLPKGGKIMVDKSARTLTLFDTAGKAIAQFPASTGSEHDPLPVGNWKVKGIAKNPVFHYNPKLFWDAEAGEKKAKIPAGPNNPVGVAWIDLSKPHYGIHGTPVPASIGKTQSHGCIRLTNWDVAALTASVGAGTDVVLQD</sequence>
<dbReference type="GO" id="GO:0071555">
    <property type="term" value="P:cell wall organization"/>
    <property type="evidence" value="ECO:0007669"/>
    <property type="project" value="UniProtKB-UniRule"/>
</dbReference>
<comment type="pathway">
    <text evidence="1 7">Cell wall biogenesis; peptidoglycan biosynthesis.</text>
</comment>
<evidence type="ECO:0000256" key="8">
    <source>
        <dbReference type="SAM" id="SignalP"/>
    </source>
</evidence>
<dbReference type="AlphaFoldDB" id="A0A2G8TA54"/>
<dbReference type="InterPro" id="IPR050979">
    <property type="entry name" value="LD-transpeptidase"/>
</dbReference>
<reference evidence="10 11" key="1">
    <citation type="submission" date="2017-10" db="EMBL/GenBank/DDBJ databases">
        <title>Massilia psychrophilum sp. nov., a novel purple-pigmented bacterium isolated from Tianshan glacier, Xinjiang Municipality, China.</title>
        <authorList>
            <person name="Wang H."/>
        </authorList>
    </citation>
    <scope>NUCLEOTIDE SEQUENCE [LARGE SCALE GENOMIC DNA]</scope>
    <source>
        <strain evidence="10 11">JCM 30074</strain>
    </source>
</reference>
<dbReference type="SUPFAM" id="SSF47090">
    <property type="entry name" value="PGBD-like"/>
    <property type="match status" value="1"/>
</dbReference>
<dbReference type="PANTHER" id="PTHR30582:SF30">
    <property type="entry name" value="BLR4375 PROTEIN"/>
    <property type="match status" value="1"/>
</dbReference>
<evidence type="ECO:0000256" key="6">
    <source>
        <dbReference type="ARBA" id="ARBA00023316"/>
    </source>
</evidence>
<evidence type="ECO:0000256" key="4">
    <source>
        <dbReference type="ARBA" id="ARBA00022960"/>
    </source>
</evidence>
<evidence type="ECO:0000313" key="10">
    <source>
        <dbReference type="EMBL" id="PIL42925.1"/>
    </source>
</evidence>
<dbReference type="Proteomes" id="UP000230390">
    <property type="component" value="Unassembled WGS sequence"/>
</dbReference>
<dbReference type="Pfam" id="PF03734">
    <property type="entry name" value="YkuD"/>
    <property type="match status" value="1"/>
</dbReference>
<evidence type="ECO:0000256" key="5">
    <source>
        <dbReference type="ARBA" id="ARBA00022984"/>
    </source>
</evidence>
<feature type="domain" description="L,D-TPase catalytic" evidence="9">
    <location>
        <begin position="209"/>
        <end position="342"/>
    </location>
</feature>
<feature type="chain" id="PRO_5013593983" evidence="8">
    <location>
        <begin position="23"/>
        <end position="343"/>
    </location>
</feature>
<dbReference type="OrthoDB" id="9787225at2"/>
<name>A0A2G8TA54_9BURK</name>
<dbReference type="Gene3D" id="2.40.440.10">
    <property type="entry name" value="L,D-transpeptidase catalytic domain-like"/>
    <property type="match status" value="1"/>
</dbReference>
<evidence type="ECO:0000256" key="2">
    <source>
        <dbReference type="ARBA" id="ARBA00005992"/>
    </source>
</evidence>
<keyword evidence="3" id="KW-0808">Transferase</keyword>
<dbReference type="InterPro" id="IPR005490">
    <property type="entry name" value="LD_TPept_cat_dom"/>
</dbReference>
<dbReference type="GO" id="GO:0008360">
    <property type="term" value="P:regulation of cell shape"/>
    <property type="evidence" value="ECO:0007669"/>
    <property type="project" value="UniProtKB-UniRule"/>
</dbReference>
<dbReference type="UniPathway" id="UPA00219"/>
<keyword evidence="5 7" id="KW-0573">Peptidoglycan synthesis</keyword>
<evidence type="ECO:0000313" key="11">
    <source>
        <dbReference type="Proteomes" id="UP000230390"/>
    </source>
</evidence>
<comment type="similarity">
    <text evidence="2">Belongs to the YkuD family.</text>
</comment>
<gene>
    <name evidence="10" type="ORF">CR105_21410</name>
</gene>
<dbReference type="InterPro" id="IPR036365">
    <property type="entry name" value="PGBD-like_sf"/>
</dbReference>
<dbReference type="Pfam" id="PF01471">
    <property type="entry name" value="PG_binding_1"/>
    <property type="match status" value="1"/>
</dbReference>